<accession>A0A3N0CMP1</accession>
<dbReference type="OrthoDB" id="3296292at2"/>
<keyword evidence="2" id="KW-1185">Reference proteome</keyword>
<reference evidence="1 2" key="1">
    <citation type="submission" date="2018-11" db="EMBL/GenBank/DDBJ databases">
        <authorList>
            <person name="Li F."/>
        </authorList>
    </citation>
    <scope>NUCLEOTIDE SEQUENCE [LARGE SCALE GENOMIC DNA]</scope>
    <source>
        <strain evidence="1 2">Gsoil 097</strain>
    </source>
</reference>
<dbReference type="RefSeq" id="WP_123226902.1">
    <property type="nucleotide sequence ID" value="NZ_RJSE01000005.1"/>
</dbReference>
<proteinExistence type="predicted"/>
<organism evidence="1 2">
    <name type="scientific">Nocardioides marmoriginsengisoli</name>
    <dbReference type="NCBI Taxonomy" id="661483"/>
    <lineage>
        <taxon>Bacteria</taxon>
        <taxon>Bacillati</taxon>
        <taxon>Actinomycetota</taxon>
        <taxon>Actinomycetes</taxon>
        <taxon>Propionibacteriales</taxon>
        <taxon>Nocardioidaceae</taxon>
        <taxon>Nocardioides</taxon>
    </lineage>
</organism>
<gene>
    <name evidence="1" type="ORF">EFK50_07305</name>
</gene>
<dbReference type="AlphaFoldDB" id="A0A3N0CMP1"/>
<comment type="caution">
    <text evidence="1">The sequence shown here is derived from an EMBL/GenBank/DDBJ whole genome shotgun (WGS) entry which is preliminary data.</text>
</comment>
<evidence type="ECO:0000313" key="1">
    <source>
        <dbReference type="EMBL" id="RNL64326.1"/>
    </source>
</evidence>
<name>A0A3N0CMP1_9ACTN</name>
<dbReference type="EMBL" id="RJSE01000005">
    <property type="protein sequence ID" value="RNL64326.1"/>
    <property type="molecule type" value="Genomic_DNA"/>
</dbReference>
<dbReference type="InterPro" id="IPR025630">
    <property type="entry name" value="DUF4288"/>
</dbReference>
<dbReference type="Pfam" id="PF14119">
    <property type="entry name" value="DUF4288"/>
    <property type="match status" value="1"/>
</dbReference>
<protein>
    <submittedName>
        <fullName evidence="1">DUF4288 domain-containing protein</fullName>
    </submittedName>
</protein>
<evidence type="ECO:0000313" key="2">
    <source>
        <dbReference type="Proteomes" id="UP000267128"/>
    </source>
</evidence>
<sequence length="111" mass="12593">MSDLGWYAVRCVFGSEADNEDETTYEERITLWQATSADEAIERAEVEALAYAASIEEVEVNYLGLAQCFHLFDDPSDGAEIFSLMRDSELEPDDYLDTFFDSGDERTSHED</sequence>
<dbReference type="Proteomes" id="UP000267128">
    <property type="component" value="Unassembled WGS sequence"/>
</dbReference>